<protein>
    <submittedName>
        <fullName evidence="1">Uncharacterized protein</fullName>
    </submittedName>
</protein>
<accession>A0A1G2DIT4</accession>
<organism evidence="1 2">
    <name type="scientific">Candidatus Lloydbacteria bacterium RIFCSPHIGHO2_02_FULL_54_17</name>
    <dbReference type="NCBI Taxonomy" id="1798664"/>
    <lineage>
        <taxon>Bacteria</taxon>
        <taxon>Candidatus Lloydiibacteriota</taxon>
    </lineage>
</organism>
<proteinExistence type="predicted"/>
<gene>
    <name evidence="1" type="ORF">A3C93_05440</name>
</gene>
<reference evidence="1 2" key="1">
    <citation type="journal article" date="2016" name="Nat. Commun.">
        <title>Thousands of microbial genomes shed light on interconnected biogeochemical processes in an aquifer system.</title>
        <authorList>
            <person name="Anantharaman K."/>
            <person name="Brown C.T."/>
            <person name="Hug L.A."/>
            <person name="Sharon I."/>
            <person name="Castelle C.J."/>
            <person name="Probst A.J."/>
            <person name="Thomas B.C."/>
            <person name="Singh A."/>
            <person name="Wilkins M.J."/>
            <person name="Karaoz U."/>
            <person name="Brodie E.L."/>
            <person name="Williams K.H."/>
            <person name="Hubbard S.S."/>
            <person name="Banfield J.F."/>
        </authorList>
    </citation>
    <scope>NUCLEOTIDE SEQUENCE [LARGE SCALE GENOMIC DNA]</scope>
</reference>
<evidence type="ECO:0000313" key="2">
    <source>
        <dbReference type="Proteomes" id="UP000178636"/>
    </source>
</evidence>
<dbReference type="SUPFAM" id="SSF89372">
    <property type="entry name" value="Fucose-specific lectin"/>
    <property type="match status" value="1"/>
</dbReference>
<dbReference type="EMBL" id="MHLO01000015">
    <property type="protein sequence ID" value="OGZ12780.1"/>
    <property type="molecule type" value="Genomic_DNA"/>
</dbReference>
<dbReference type="Proteomes" id="UP000178636">
    <property type="component" value="Unassembled WGS sequence"/>
</dbReference>
<name>A0A1G2DIT4_9BACT</name>
<comment type="caution">
    <text evidence="1">The sequence shown here is derived from an EMBL/GenBank/DDBJ whole genome shotgun (WGS) entry which is preliminary data.</text>
</comment>
<dbReference type="AlphaFoldDB" id="A0A1G2DIT4"/>
<sequence>MNSTDVAFIDDSNKDLRTYRWNGSTWTLLGSLDNIAGVSSSALAALNSTDVAFIDANNQDLRTYRWNGSTWTLLGSLDIAGVDNPALAALNSTDVAFIDWFNDDLRTYRIGGTATGTMTGASAWNNLTIVGKAAFGTNASTTNLTLLNASSTLTAPPLLSIGGNFTNSGTFSSNSGTVYFSTTSPATQTLSGTMTGGMMTTIPTAWNAFHNVQFVDSGTKSFGANASTTGSITIQSGSGAVTAPPLLSIGGNYTNSGTFTAGTGTVYLNGYATRTAQTLSGTMTGTSAFRDLTILNTSGTGGGVGAQSVVFANAASTTGLFTMVASTSARFTSGSATSSFNGISWNGSASSPVWLRSSSGGTPWGLVATNTQAVSYVNVKDSYACAGNSIDVTNGTDSGGNNCWNFLSFLTFSGRIYTDEGVTQLTTAGKTIRVRVGTTTAGLFATSTIAANGFWQIPGILNNGSWGAGRPVHAWVDGDPTFRAFTFTKASSTSNNITNLDLYKNYVIVKHEAFTGTSTTNADLGVYDADDDEDIQFRVTGANFAQKATNTLYIAPGTTYAPGGTVTLHGNAGGNGDGDLRLATGLRQDGVASTSILTLGNNSIAIAGNWFASSTSIFTSSVNAFIDFNSTSTAQKSIIATSSPFGYLSFNGSGGSWTFGANAATTSTHFELNAGTVIAPSISLSWR</sequence>
<evidence type="ECO:0000313" key="1">
    <source>
        <dbReference type="EMBL" id="OGZ12780.1"/>
    </source>
</evidence>